<protein>
    <recommendedName>
        <fullName evidence="5">FecR protein domain-containing protein</fullName>
    </recommendedName>
</protein>
<feature type="compositionally biased region" description="Basic and acidic residues" evidence="1">
    <location>
        <begin position="593"/>
        <end position="603"/>
    </location>
</feature>
<organism evidence="3 4">
    <name type="scientific">Dyella soli</name>
    <dbReference type="NCBI Taxonomy" id="522319"/>
    <lineage>
        <taxon>Bacteria</taxon>
        <taxon>Pseudomonadati</taxon>
        <taxon>Pseudomonadota</taxon>
        <taxon>Gammaproteobacteria</taxon>
        <taxon>Lysobacterales</taxon>
        <taxon>Rhodanobacteraceae</taxon>
        <taxon>Dyella</taxon>
    </lineage>
</organism>
<feature type="signal peptide" evidence="2">
    <location>
        <begin position="1"/>
        <end position="29"/>
    </location>
</feature>
<feature type="compositionally biased region" description="Basic and acidic residues" evidence="1">
    <location>
        <begin position="557"/>
        <end position="574"/>
    </location>
</feature>
<feature type="chain" id="PRO_5020646950" description="FecR protein domain-containing protein" evidence="2">
    <location>
        <begin position="30"/>
        <end position="811"/>
    </location>
</feature>
<name>A0A4R0YHS6_9GAMM</name>
<keyword evidence="4" id="KW-1185">Reference proteome</keyword>
<evidence type="ECO:0000256" key="2">
    <source>
        <dbReference type="SAM" id="SignalP"/>
    </source>
</evidence>
<dbReference type="PANTHER" id="PTHR38731">
    <property type="entry name" value="LIPL45-RELATED LIPOPROTEIN-RELATED"/>
    <property type="match status" value="1"/>
</dbReference>
<dbReference type="PANTHER" id="PTHR38731:SF3">
    <property type="entry name" value="BLL6125 PROTEIN"/>
    <property type="match status" value="1"/>
</dbReference>
<evidence type="ECO:0000313" key="3">
    <source>
        <dbReference type="EMBL" id="TCI07982.1"/>
    </source>
</evidence>
<comment type="caution">
    <text evidence="3">The sequence shown here is derived from an EMBL/GenBank/DDBJ whole genome shotgun (WGS) entry which is preliminary data.</text>
</comment>
<dbReference type="Gene3D" id="2.60.120.1440">
    <property type="match status" value="1"/>
</dbReference>
<evidence type="ECO:0000256" key="1">
    <source>
        <dbReference type="SAM" id="MobiDB-lite"/>
    </source>
</evidence>
<proteinExistence type="predicted"/>
<accession>A0A4R0YHS6</accession>
<feature type="region of interest" description="Disordered" evidence="1">
    <location>
        <begin position="488"/>
        <end position="811"/>
    </location>
</feature>
<feature type="compositionally biased region" description="Polar residues" evidence="1">
    <location>
        <begin position="626"/>
        <end position="636"/>
    </location>
</feature>
<keyword evidence="2" id="KW-0732">Signal</keyword>
<feature type="compositionally biased region" description="Polar residues" evidence="1">
    <location>
        <begin position="488"/>
        <end position="498"/>
    </location>
</feature>
<evidence type="ECO:0000313" key="4">
    <source>
        <dbReference type="Proteomes" id="UP000291822"/>
    </source>
</evidence>
<evidence type="ECO:0008006" key="5">
    <source>
        <dbReference type="Google" id="ProtNLM"/>
    </source>
</evidence>
<reference evidence="3 4" key="1">
    <citation type="submission" date="2019-02" db="EMBL/GenBank/DDBJ databases">
        <title>Dyella amyloliquefaciens sp. nov., isolated from forest soil.</title>
        <authorList>
            <person name="Gao Z.-H."/>
            <person name="Qiu L.-H."/>
        </authorList>
    </citation>
    <scope>NUCLEOTIDE SEQUENCE [LARGE SCALE GENOMIC DNA]</scope>
    <source>
        <strain evidence="3 4">KACC 12747</strain>
    </source>
</reference>
<dbReference type="AlphaFoldDB" id="A0A4R0YHS6"/>
<sequence>MRSLHRSNRRPWSLFAATLLLLAAGWLHAQDAAPDDGDSAGDPPSRVARLSYRTGDLGLLPSGAKDWSDANLNRPLTTGDRLSSGDHAKAELELGGSSLRMAAQTDLGVLTLNDQMAQFELTQGTANLAVRNLEEGQTFEIDTPTVALVVDRPGTYRVDIAPDGKGTQVTVFRGQATVYGENNAQRTVVAGTHYQFDDSSLQQVSLTNMDGGDAFDDWCSSRDQRYAQSNTRQYVPEDMVGSQDLDQYGDWRQDPEYGAVWYPSDVATDWAPYRDGHWAYVAPWGWTWVDDSPWGFAPYHYGRWAYVRGSWGWVPGPIGIRPVYAPALVAFVGGSGWSVSVGIGGSPVGWFPLGPGEVYNPWYHASRRYYTNVNVTNIYVHNRVTVINNINHQYDYFRRGQMAPNMRYANRGAPRGFTAMQGRDFADARNVRGHMWQGNSRDVANVPVLPRGANVTPTRASFAPPRSAQARPLPAGGFQREVVARNAPQNPGWHQQGNNGNGPRFGGMPRQANAATPAAPSNVRVLGQNGHRGGPDVGRDGPQPAMRNPASAADNRPGFDRANDNRPGPDRGNDNRPAFQRGDAQVRTVQPEQGDRPMPDRGNPDQPGELRSSRFAHPNGADRGNWRTSSDRQPQGDNPRPGVSYISTPQQDRERAAQQQVQEQPRGTLPDTPRFNRDASPRDNQPSPQPRFRTDEGRDGAVVANRPDASAWRNRGNDNPQPRADSDQPQVRSEPQRQNWQRPEPQPRQERQNWQPQRQPEQARMEQPRQPPQPQQPQPQRQAPQGNGSERQAHNPPPRGDDHRNKRDDHN</sequence>
<dbReference type="RefSeq" id="WP_131152075.1">
    <property type="nucleotide sequence ID" value="NZ_SJTG01000004.1"/>
</dbReference>
<dbReference type="InterPro" id="IPR046535">
    <property type="entry name" value="DUF6600"/>
</dbReference>
<gene>
    <name evidence="3" type="ORF">EZM97_25280</name>
</gene>
<dbReference type="Proteomes" id="UP000291822">
    <property type="component" value="Unassembled WGS sequence"/>
</dbReference>
<feature type="compositionally biased region" description="Basic and acidic residues" evidence="1">
    <location>
        <begin position="799"/>
        <end position="811"/>
    </location>
</feature>
<dbReference type="Pfam" id="PF20245">
    <property type="entry name" value="DUF6600"/>
    <property type="match status" value="1"/>
</dbReference>
<dbReference type="EMBL" id="SJTG01000004">
    <property type="protein sequence ID" value="TCI07982.1"/>
    <property type="molecule type" value="Genomic_DNA"/>
</dbReference>